<dbReference type="Proteomes" id="UP000318669">
    <property type="component" value="Unassembled WGS sequence"/>
</dbReference>
<feature type="repeat" description="ANK" evidence="3">
    <location>
        <begin position="110"/>
        <end position="145"/>
    </location>
</feature>
<proteinExistence type="predicted"/>
<dbReference type="SMART" id="SM00248">
    <property type="entry name" value="ANK"/>
    <property type="match status" value="3"/>
</dbReference>
<dbReference type="Gene3D" id="1.25.40.20">
    <property type="entry name" value="Ankyrin repeat-containing domain"/>
    <property type="match status" value="2"/>
</dbReference>
<sequence length="167" mass="18594">MKSVQDIKLLMVEGNDNDLPSILEGFDVNSFDRNGDNILHNYILSTSQNSSNFSPKIFIDELVKRGFDLNAVQSKSPNRSALHLAIATKNKIITEILISLKVVIDTIDKNGNTPLCQAIMNYRNDDPFFIKILISNGADKNIENMNGISPLKLSNTIANYDSKHLLS</sequence>
<organism evidence="4 5">
    <name type="scientific">Flavobacterium gawalongense</name>
    <dbReference type="NCBI Taxonomy" id="2594432"/>
    <lineage>
        <taxon>Bacteria</taxon>
        <taxon>Pseudomonadati</taxon>
        <taxon>Bacteroidota</taxon>
        <taxon>Flavobacteriia</taxon>
        <taxon>Flavobacteriales</taxon>
        <taxon>Flavobacteriaceae</taxon>
        <taxon>Flavobacterium</taxon>
    </lineage>
</organism>
<keyword evidence="1" id="KW-0677">Repeat</keyword>
<dbReference type="InterPro" id="IPR002110">
    <property type="entry name" value="Ankyrin_rpt"/>
</dbReference>
<evidence type="ECO:0000313" key="5">
    <source>
        <dbReference type="Proteomes" id="UP000318669"/>
    </source>
</evidence>
<dbReference type="PANTHER" id="PTHR24126">
    <property type="entry name" value="ANKYRIN REPEAT, PH AND SEC7 DOMAIN CONTAINING PROTEIN SECG-RELATED"/>
    <property type="match status" value="1"/>
</dbReference>
<dbReference type="AlphaFoldDB" id="A0A553BN31"/>
<keyword evidence="2 3" id="KW-0040">ANK repeat</keyword>
<accession>A0A553BN31</accession>
<dbReference type="SUPFAM" id="SSF48403">
    <property type="entry name" value="Ankyrin repeat"/>
    <property type="match status" value="1"/>
</dbReference>
<evidence type="ECO:0000256" key="1">
    <source>
        <dbReference type="ARBA" id="ARBA00022737"/>
    </source>
</evidence>
<dbReference type="OrthoDB" id="407974at2"/>
<dbReference type="InterPro" id="IPR036770">
    <property type="entry name" value="Ankyrin_rpt-contain_sf"/>
</dbReference>
<protein>
    <submittedName>
        <fullName evidence="4">Ankyrin repeat domain-containing protein</fullName>
    </submittedName>
</protein>
<dbReference type="PROSITE" id="PS50088">
    <property type="entry name" value="ANK_REPEAT"/>
    <property type="match status" value="1"/>
</dbReference>
<name>A0A553BN31_9FLAO</name>
<evidence type="ECO:0000313" key="4">
    <source>
        <dbReference type="EMBL" id="TRX09656.1"/>
    </source>
</evidence>
<evidence type="ECO:0000256" key="3">
    <source>
        <dbReference type="PROSITE-ProRule" id="PRU00023"/>
    </source>
</evidence>
<reference evidence="4 5" key="1">
    <citation type="submission" date="2019-07" db="EMBL/GenBank/DDBJ databases">
        <title>Novel species of Flavobacterium.</title>
        <authorList>
            <person name="Liu Q."/>
            <person name="Xin Y.-H."/>
        </authorList>
    </citation>
    <scope>NUCLEOTIDE SEQUENCE [LARGE SCALE GENOMIC DNA]</scope>
    <source>
        <strain evidence="4 5">GSR22</strain>
    </source>
</reference>
<dbReference type="Pfam" id="PF12796">
    <property type="entry name" value="Ank_2"/>
    <property type="match status" value="1"/>
</dbReference>
<dbReference type="RefSeq" id="WP_144064785.1">
    <property type="nucleotide sequence ID" value="NZ_VJZL01000013.1"/>
</dbReference>
<evidence type="ECO:0000256" key="2">
    <source>
        <dbReference type="ARBA" id="ARBA00023043"/>
    </source>
</evidence>
<comment type="caution">
    <text evidence="4">The sequence shown here is derived from an EMBL/GenBank/DDBJ whole genome shotgun (WGS) entry which is preliminary data.</text>
</comment>
<dbReference type="PROSITE" id="PS50297">
    <property type="entry name" value="ANK_REP_REGION"/>
    <property type="match status" value="1"/>
</dbReference>
<dbReference type="EMBL" id="VJZL01000013">
    <property type="protein sequence ID" value="TRX09656.1"/>
    <property type="molecule type" value="Genomic_DNA"/>
</dbReference>
<gene>
    <name evidence="4" type="ORF">FNW11_09130</name>
</gene>